<dbReference type="AlphaFoldDB" id="A0A7R7GTT0"/>
<protein>
    <recommendedName>
        <fullName evidence="2">Molybdopterin dinucleotide-binding domain-containing protein</fullName>
    </recommendedName>
</protein>
<dbReference type="PANTHER" id="PTHR43105:SF9">
    <property type="entry name" value="NADPH-FE(3+) OXIDOREDUCTASE SUBUNIT ALPHA"/>
    <property type="match status" value="1"/>
</dbReference>
<gene>
    <name evidence="3" type="ORF">MHEC_22390</name>
</gene>
<keyword evidence="1" id="KW-0560">Oxidoreductase</keyword>
<reference evidence="3 4" key="1">
    <citation type="submission" date="2020-12" db="EMBL/GenBank/DDBJ databases">
        <title>Complete genome sequence of Mycobacterium heckeshornense JCM 15655T, closely related to a pathogenic non-tuberculous mycobacterial species Mycobacterium xenopi.</title>
        <authorList>
            <person name="Yoshida M."/>
            <person name="Fukano H."/>
            <person name="Asakura T."/>
            <person name="Suzuki M."/>
            <person name="Hoshino Y."/>
        </authorList>
    </citation>
    <scope>NUCLEOTIDE SEQUENCE [LARGE SCALE GENOMIC DNA]</scope>
    <source>
        <strain evidence="3 4">JCM 15655</strain>
    </source>
</reference>
<sequence>MWTYVKRPDRRFTVDIPELTEQLRGLRTAEPFTDGEYPLVLSAGERRAFTANTIYRDPTWRRRDPAGALRVSPYDAQRLGLHDGGLARVTTAAGTAQAVVEISDMMQPGHVSLPNGLGVDHPDHGRVGVAPNELTSVELRDAFAGTPWHKHVPARVEAV</sequence>
<keyword evidence="4" id="KW-1185">Reference proteome</keyword>
<feature type="domain" description="Molybdopterin dinucleotide-binding" evidence="2">
    <location>
        <begin position="39"/>
        <end position="153"/>
    </location>
</feature>
<proteinExistence type="predicted"/>
<dbReference type="Pfam" id="PF01568">
    <property type="entry name" value="Molydop_binding"/>
    <property type="match status" value="1"/>
</dbReference>
<evidence type="ECO:0000313" key="4">
    <source>
        <dbReference type="Proteomes" id="UP000595446"/>
    </source>
</evidence>
<dbReference type="Gene3D" id="2.40.40.20">
    <property type="match status" value="1"/>
</dbReference>
<evidence type="ECO:0000256" key="1">
    <source>
        <dbReference type="ARBA" id="ARBA00023002"/>
    </source>
</evidence>
<dbReference type="EMBL" id="AP024237">
    <property type="protein sequence ID" value="BCO35806.1"/>
    <property type="molecule type" value="Genomic_DNA"/>
</dbReference>
<dbReference type="InterPro" id="IPR009010">
    <property type="entry name" value="Asp_de-COase-like_dom_sf"/>
</dbReference>
<dbReference type="PANTHER" id="PTHR43105">
    <property type="entry name" value="RESPIRATORY NITRATE REDUCTASE"/>
    <property type="match status" value="1"/>
</dbReference>
<evidence type="ECO:0000259" key="2">
    <source>
        <dbReference type="Pfam" id="PF01568"/>
    </source>
</evidence>
<dbReference type="Proteomes" id="UP000595446">
    <property type="component" value="Chromosome"/>
</dbReference>
<name>A0A7R7GTT0_9MYCO</name>
<dbReference type="InterPro" id="IPR050123">
    <property type="entry name" value="Prok_molybdopt-oxidoreductase"/>
</dbReference>
<dbReference type="GO" id="GO:0043546">
    <property type="term" value="F:molybdopterin cofactor binding"/>
    <property type="evidence" value="ECO:0007669"/>
    <property type="project" value="InterPro"/>
</dbReference>
<dbReference type="GO" id="GO:0016491">
    <property type="term" value="F:oxidoreductase activity"/>
    <property type="evidence" value="ECO:0007669"/>
    <property type="project" value="UniProtKB-KW"/>
</dbReference>
<dbReference type="InterPro" id="IPR006657">
    <property type="entry name" value="MoPterin_dinucl-bd_dom"/>
</dbReference>
<evidence type="ECO:0000313" key="3">
    <source>
        <dbReference type="EMBL" id="BCO35806.1"/>
    </source>
</evidence>
<dbReference type="GO" id="GO:0016020">
    <property type="term" value="C:membrane"/>
    <property type="evidence" value="ECO:0007669"/>
    <property type="project" value="TreeGrafter"/>
</dbReference>
<accession>A0A7R7GTT0</accession>
<organism evidence="3 4">
    <name type="scientific">Mycobacterium heckeshornense</name>
    <dbReference type="NCBI Taxonomy" id="110505"/>
    <lineage>
        <taxon>Bacteria</taxon>
        <taxon>Bacillati</taxon>
        <taxon>Actinomycetota</taxon>
        <taxon>Actinomycetes</taxon>
        <taxon>Mycobacteriales</taxon>
        <taxon>Mycobacteriaceae</taxon>
        <taxon>Mycobacterium</taxon>
    </lineage>
</organism>
<dbReference type="SUPFAM" id="SSF50692">
    <property type="entry name" value="ADC-like"/>
    <property type="match status" value="1"/>
</dbReference>